<dbReference type="InterPro" id="IPR000719">
    <property type="entry name" value="Prot_kinase_dom"/>
</dbReference>
<dbReference type="InterPro" id="IPR008271">
    <property type="entry name" value="Ser/Thr_kinase_AS"/>
</dbReference>
<evidence type="ECO:0000313" key="13">
    <source>
        <dbReference type="EMBL" id="GAT44375.1"/>
    </source>
</evidence>
<dbReference type="PROSITE" id="PS50011">
    <property type="entry name" value="PROTEIN_KINASE_DOM"/>
    <property type="match status" value="1"/>
</dbReference>
<protein>
    <submittedName>
        <fullName evidence="13">Beta-glucan synthesis-associated</fullName>
    </submittedName>
</protein>
<dbReference type="PROSITE" id="PS51762">
    <property type="entry name" value="GH16_2"/>
    <property type="match status" value="1"/>
</dbReference>
<evidence type="ECO:0000256" key="9">
    <source>
        <dbReference type="SAM" id="MobiDB-lite"/>
    </source>
</evidence>
<name>A0ABQ0KZN2_MYCCL</name>
<keyword evidence="14" id="KW-1185">Reference proteome</keyword>
<evidence type="ECO:0000259" key="12">
    <source>
        <dbReference type="PROSITE" id="PS51762"/>
    </source>
</evidence>
<sequence length="1752" mass="192140">MHGSSIELEVLQGLSGSQSFGLLLWSAGQETPPSQSSSKRPPAHTMNTLKNFAPRQPELHEMFSNNPGRPISAQVICELGNETELKFWRTSSSFVFSAPALSCMPCLEEGSDDELAQQAELATHQKASGLPNVITFVRSFRTEEHLFIVLEYAPGGTLFSAIVDEQHFRGEPERVKHAMNQLLDAIECLHDNGVYHRDLKPENILVDEDGSTLRIADFGLATEREVTRSACGTRPYMTPEMHDYMREYHSAEDSDRWALAVIFVNLISGRLPWATAVSSDESFAAFQTTDDHFQTSLGPVRAPSLAEMRDEINAIDVFSEATDKPHTMAFASSPDACVMEVSEWAFAVGSHVSREATPELVADEDGDASSEDESSVVLPALLCPPMVRAKPLICMTDDEMDDEFGGYLAEVLERLSNASAPAHHDQSPTVYNLKKTLRRKNRNLKMPVLQCKASCETAFAPPSLHGHYDRRATSDSWCAWGCLNRRSTTSSREHIHSVQARTAGGRGADVPQCCYCRRRDTRAAATVEKIVFRRRGLRKERRCPVHEELWREISREIESGAHQHLSGKPEHDWKYFPTGATCTAMASLHNMAQRRLRGYHSVGNSSAAELSPDQSNNPFRSPTQSQSSLNLVDDNRRGSTSGTISDKFHLSADPADWGADISRPEPDDALHNPDPRTGNNGVGNGSIFTRRGFWNIGCLVFIAVIIIGVFLGYPVATHFTSKSSQSIASGTTSSSAKDLPNITNWNIIDVATPADAYTIPSFNDPSKTLSLVFSDEFEVEGRSFYPGDDPYWEAVDLHYWSTADLEWYDPVAVTTRAGALEINLTQVEDITLNHNLSYRSAMLSTWNKFCFTGGLVLASVNLPGTTNVADGMWPYSYDVCDVGTLPNQTMPDGVTPAAALDTGDKGTELSYLPGQRLSRCTCPGESHPGPIHSEDGSFVGRSAPEIDMFEAQMVGPLGAVSQSSQWAPFDAYYSWQNTSANLIIPNTTISAQNGYSGGLYQEAASVVTITNQDCYQLKTPCYANHGFEYTPGYDDAYITWITNDAASWTLRAAGVGPNNLTQIGAREITQEPLYILVNLGLSTNFVRDIDFAQLTWPATMRVDWIRVYQDPDNANQTVGCETPERPTQAYINTYIDAYTNPNLTTWVDDYKQFSRADDDDLRTCKRRPKPEAGANALPSTRLISMLDGTFAPTCPYKTTFEFDLGSTMKFYLAVASLSILPMAAQALVGAGWSIPNAPDNAFTNVTFPMTIVKADHISGYFFAQQYAFVGSSDVGYTGLQPRPDSSDGQSVLHAVFSSFLSGTTTSDSNCTPGADGGPGVSCSVEWNGVYGRKYYLEVVNTEDTTWVGTVVDSNTRARVHIGSYTLPSGTGGIQSSQVGFVEWYPWNSGEPANHCAKLPYQQTIFGNPFATDAGGDLAVGGQQALGLTDLNVNVGTQGLAYEYGDCVGQVAFATSVLLICSSRDDSEDAQDKNTSCHVVAQNLVCASIMAPVLPPELECLVVKHALRQKPVDSATRQALSVVARRFRIWVDEVAHETVLIDGSTAAHLFLDAVKERTINPEVVKFLCITHGVPWEEAATIVEMCTEVKALAMWAVYSESTTLYAAIGHLQLLQLSVGLSQLKSLAPVSNWLQLRYLDLVVPHKPTVLELVAPLRRLPALTHLSISFVMDAVNENHIAGVLGACPTLRLVVVVCYTPHFFLVELVDDRVVVLADPKRGMEEWYAKVDGEENNWTAAEAVIAERRSQRHSTVHA</sequence>
<evidence type="ECO:0000256" key="6">
    <source>
        <dbReference type="ARBA" id="ARBA00023136"/>
    </source>
</evidence>
<dbReference type="Pfam" id="PF03935">
    <property type="entry name" value="SKN1_KRE6_Sbg1"/>
    <property type="match status" value="1"/>
</dbReference>
<dbReference type="InterPro" id="IPR005629">
    <property type="entry name" value="Skn1/Kre6/Sbg1"/>
</dbReference>
<dbReference type="Proteomes" id="UP000815677">
    <property type="component" value="Unassembled WGS sequence"/>
</dbReference>
<dbReference type="PANTHER" id="PTHR31361:SF1">
    <property type="entry name" value="BETA-GLUCAN SYNTHESIS-ASSOCIATED PROTEIN KRE6-RELATED"/>
    <property type="match status" value="1"/>
</dbReference>
<feature type="domain" description="GH16" evidence="12">
    <location>
        <begin position="752"/>
        <end position="1113"/>
    </location>
</feature>
<feature type="transmembrane region" description="Helical" evidence="10">
    <location>
        <begin position="1210"/>
        <end position="1234"/>
    </location>
</feature>
<evidence type="ECO:0000256" key="3">
    <source>
        <dbReference type="ARBA" id="ARBA00022692"/>
    </source>
</evidence>
<feature type="compositionally biased region" description="Basic and acidic residues" evidence="9">
    <location>
        <begin position="662"/>
        <end position="674"/>
    </location>
</feature>
<evidence type="ECO:0000256" key="4">
    <source>
        <dbReference type="ARBA" id="ARBA00022968"/>
    </source>
</evidence>
<keyword evidence="8" id="KW-0961">Cell wall biogenesis/degradation</keyword>
<gene>
    <name evidence="13" type="ORF">MCHLO_02008</name>
</gene>
<evidence type="ECO:0000256" key="7">
    <source>
        <dbReference type="ARBA" id="ARBA00023180"/>
    </source>
</evidence>
<dbReference type="Gene3D" id="1.10.510.10">
    <property type="entry name" value="Transferase(Phosphotransferase) domain 1"/>
    <property type="match status" value="1"/>
</dbReference>
<dbReference type="PROSITE" id="PS00108">
    <property type="entry name" value="PROTEIN_KINASE_ST"/>
    <property type="match status" value="1"/>
</dbReference>
<keyword evidence="4" id="KW-0735">Signal-anchor</keyword>
<keyword evidence="7" id="KW-0325">Glycoprotein</keyword>
<dbReference type="EMBL" id="DF839689">
    <property type="protein sequence ID" value="GAT44375.1"/>
    <property type="molecule type" value="Genomic_DNA"/>
</dbReference>
<dbReference type="SUPFAM" id="SSF56112">
    <property type="entry name" value="Protein kinase-like (PK-like)"/>
    <property type="match status" value="1"/>
</dbReference>
<dbReference type="InterPro" id="IPR013320">
    <property type="entry name" value="ConA-like_dom_sf"/>
</dbReference>
<dbReference type="InterPro" id="IPR000757">
    <property type="entry name" value="Beta-glucanase-like"/>
</dbReference>
<evidence type="ECO:0000256" key="10">
    <source>
        <dbReference type="SAM" id="Phobius"/>
    </source>
</evidence>
<dbReference type="Pfam" id="PF00069">
    <property type="entry name" value="Pkinase"/>
    <property type="match status" value="1"/>
</dbReference>
<keyword evidence="6 10" id="KW-0472">Membrane</keyword>
<reference evidence="13" key="1">
    <citation type="submission" date="2014-09" db="EMBL/GenBank/DDBJ databases">
        <title>Genome sequence of the luminous mushroom Mycena chlorophos for searching fungal bioluminescence genes.</title>
        <authorList>
            <person name="Tanaka Y."/>
            <person name="Kasuga D."/>
            <person name="Oba Y."/>
            <person name="Hase S."/>
            <person name="Sato K."/>
            <person name="Oba Y."/>
            <person name="Sakakibara Y."/>
        </authorList>
    </citation>
    <scope>NUCLEOTIDE SEQUENCE</scope>
</reference>
<dbReference type="SUPFAM" id="SSF49899">
    <property type="entry name" value="Concanavalin A-like lectins/glucanases"/>
    <property type="match status" value="1"/>
</dbReference>
<proteinExistence type="inferred from homology"/>
<dbReference type="Gene3D" id="2.60.120.200">
    <property type="match status" value="1"/>
</dbReference>
<evidence type="ECO:0000256" key="5">
    <source>
        <dbReference type="ARBA" id="ARBA00022989"/>
    </source>
</evidence>
<evidence type="ECO:0000256" key="2">
    <source>
        <dbReference type="ARBA" id="ARBA00010962"/>
    </source>
</evidence>
<dbReference type="InterPro" id="IPR011009">
    <property type="entry name" value="Kinase-like_dom_sf"/>
</dbReference>
<dbReference type="PANTHER" id="PTHR31361">
    <property type="entry name" value="BETA-GLUCAN SYNTHESIS-ASSOCIATED PROTEIN KRE6-RELATED"/>
    <property type="match status" value="1"/>
</dbReference>
<evidence type="ECO:0000313" key="14">
    <source>
        <dbReference type="Proteomes" id="UP000815677"/>
    </source>
</evidence>
<comment type="subcellular location">
    <subcellularLocation>
        <location evidence="1">Membrane</location>
        <topology evidence="1">Single-pass type II membrane protein</topology>
    </subcellularLocation>
</comment>
<feature type="transmembrane region" description="Helical" evidence="10">
    <location>
        <begin position="693"/>
        <end position="716"/>
    </location>
</feature>
<evidence type="ECO:0000256" key="1">
    <source>
        <dbReference type="ARBA" id="ARBA00004606"/>
    </source>
</evidence>
<feature type="domain" description="Protein kinase" evidence="11">
    <location>
        <begin position="9"/>
        <end position="329"/>
    </location>
</feature>
<keyword evidence="3 10" id="KW-0812">Transmembrane</keyword>
<feature type="compositionally biased region" description="Polar residues" evidence="9">
    <location>
        <begin position="604"/>
        <end position="630"/>
    </location>
</feature>
<feature type="region of interest" description="Disordered" evidence="9">
    <location>
        <begin position="604"/>
        <end position="683"/>
    </location>
</feature>
<dbReference type="SMART" id="SM00220">
    <property type="entry name" value="S_TKc"/>
    <property type="match status" value="1"/>
</dbReference>
<accession>A0ABQ0KZN2</accession>
<keyword evidence="5 10" id="KW-1133">Transmembrane helix</keyword>
<comment type="similarity">
    <text evidence="2">Belongs to the SKN1/KRE6 family.</text>
</comment>
<evidence type="ECO:0000256" key="8">
    <source>
        <dbReference type="ARBA" id="ARBA00023316"/>
    </source>
</evidence>
<evidence type="ECO:0000259" key="11">
    <source>
        <dbReference type="PROSITE" id="PS50011"/>
    </source>
</evidence>
<organism evidence="13 14">
    <name type="scientific">Mycena chlorophos</name>
    <name type="common">Agaric fungus</name>
    <name type="synonym">Agaricus chlorophos</name>
    <dbReference type="NCBI Taxonomy" id="658473"/>
    <lineage>
        <taxon>Eukaryota</taxon>
        <taxon>Fungi</taxon>
        <taxon>Dikarya</taxon>
        <taxon>Basidiomycota</taxon>
        <taxon>Agaricomycotina</taxon>
        <taxon>Agaricomycetes</taxon>
        <taxon>Agaricomycetidae</taxon>
        <taxon>Agaricales</taxon>
        <taxon>Marasmiineae</taxon>
        <taxon>Mycenaceae</taxon>
        <taxon>Mycena</taxon>
    </lineage>
</organism>